<accession>A0A6A6E4Q4</accession>
<reference evidence="1" key="1">
    <citation type="journal article" date="2020" name="Stud. Mycol.">
        <title>101 Dothideomycetes genomes: a test case for predicting lifestyles and emergence of pathogens.</title>
        <authorList>
            <person name="Haridas S."/>
            <person name="Albert R."/>
            <person name="Binder M."/>
            <person name="Bloem J."/>
            <person name="Labutti K."/>
            <person name="Salamov A."/>
            <person name="Andreopoulos B."/>
            <person name="Baker S."/>
            <person name="Barry K."/>
            <person name="Bills G."/>
            <person name="Bluhm B."/>
            <person name="Cannon C."/>
            <person name="Castanera R."/>
            <person name="Culley D."/>
            <person name="Daum C."/>
            <person name="Ezra D."/>
            <person name="Gonzalez J."/>
            <person name="Henrissat B."/>
            <person name="Kuo A."/>
            <person name="Liang C."/>
            <person name="Lipzen A."/>
            <person name="Lutzoni F."/>
            <person name="Magnuson J."/>
            <person name="Mondo S."/>
            <person name="Nolan M."/>
            <person name="Ohm R."/>
            <person name="Pangilinan J."/>
            <person name="Park H.-J."/>
            <person name="Ramirez L."/>
            <person name="Alfaro M."/>
            <person name="Sun H."/>
            <person name="Tritt A."/>
            <person name="Yoshinaga Y."/>
            <person name="Zwiers L.-H."/>
            <person name="Turgeon B."/>
            <person name="Goodwin S."/>
            <person name="Spatafora J."/>
            <person name="Crous P."/>
            <person name="Grigoriev I."/>
        </authorList>
    </citation>
    <scope>NUCLEOTIDE SEQUENCE</scope>
    <source>
        <strain evidence="1">CBS 207.26</strain>
    </source>
</reference>
<proteinExistence type="predicted"/>
<dbReference type="AlphaFoldDB" id="A0A6A6E4Q4"/>
<protein>
    <submittedName>
        <fullName evidence="1">Uncharacterized protein</fullName>
    </submittedName>
</protein>
<dbReference type="EMBL" id="ML994628">
    <property type="protein sequence ID" value="KAF2186794.1"/>
    <property type="molecule type" value="Genomic_DNA"/>
</dbReference>
<keyword evidence="2" id="KW-1185">Reference proteome</keyword>
<dbReference type="Proteomes" id="UP000800200">
    <property type="component" value="Unassembled WGS sequence"/>
</dbReference>
<gene>
    <name evidence="1" type="ORF">K469DRAFT_116763</name>
</gene>
<name>A0A6A6E4Q4_9PEZI</name>
<evidence type="ECO:0000313" key="2">
    <source>
        <dbReference type="Proteomes" id="UP000800200"/>
    </source>
</evidence>
<sequence length="136" mass="15307">MVPTMKKKKIFITGELMSCKWAKEQSSLLAGGDRFLPAIGLLRMTFHTAAGPSVGEARALDYVPMLGSSPEFSNFGYSYRLLMRKPWTPFISTALRSLRLLFSSVFVLSLKAFRCLGAYPLDLRLHHLTHRRSLPS</sequence>
<organism evidence="1 2">
    <name type="scientific">Zopfia rhizophila CBS 207.26</name>
    <dbReference type="NCBI Taxonomy" id="1314779"/>
    <lineage>
        <taxon>Eukaryota</taxon>
        <taxon>Fungi</taxon>
        <taxon>Dikarya</taxon>
        <taxon>Ascomycota</taxon>
        <taxon>Pezizomycotina</taxon>
        <taxon>Dothideomycetes</taxon>
        <taxon>Dothideomycetes incertae sedis</taxon>
        <taxon>Zopfiaceae</taxon>
        <taxon>Zopfia</taxon>
    </lineage>
</organism>
<evidence type="ECO:0000313" key="1">
    <source>
        <dbReference type="EMBL" id="KAF2186794.1"/>
    </source>
</evidence>